<evidence type="ECO:0000313" key="1">
    <source>
        <dbReference type="EMBL" id="KAK4260743.1"/>
    </source>
</evidence>
<evidence type="ECO:0000313" key="2">
    <source>
        <dbReference type="Proteomes" id="UP001293593"/>
    </source>
</evidence>
<reference evidence="1" key="1">
    <citation type="submission" date="2023-10" db="EMBL/GenBank/DDBJ databases">
        <title>Chromosome-level genome of the transformable northern wattle, Acacia crassicarpa.</title>
        <authorList>
            <person name="Massaro I."/>
            <person name="Sinha N.R."/>
            <person name="Poethig S."/>
            <person name="Leichty A.R."/>
        </authorList>
    </citation>
    <scope>NUCLEOTIDE SEQUENCE</scope>
    <source>
        <strain evidence="1">Acra3RX</strain>
        <tissue evidence="1">Leaf</tissue>
    </source>
</reference>
<accession>A0AAE1J2E0</accession>
<organism evidence="1 2">
    <name type="scientific">Acacia crassicarpa</name>
    <name type="common">northern wattle</name>
    <dbReference type="NCBI Taxonomy" id="499986"/>
    <lineage>
        <taxon>Eukaryota</taxon>
        <taxon>Viridiplantae</taxon>
        <taxon>Streptophyta</taxon>
        <taxon>Embryophyta</taxon>
        <taxon>Tracheophyta</taxon>
        <taxon>Spermatophyta</taxon>
        <taxon>Magnoliopsida</taxon>
        <taxon>eudicotyledons</taxon>
        <taxon>Gunneridae</taxon>
        <taxon>Pentapetalae</taxon>
        <taxon>rosids</taxon>
        <taxon>fabids</taxon>
        <taxon>Fabales</taxon>
        <taxon>Fabaceae</taxon>
        <taxon>Caesalpinioideae</taxon>
        <taxon>mimosoid clade</taxon>
        <taxon>Acacieae</taxon>
        <taxon>Acacia</taxon>
    </lineage>
</organism>
<sequence length="124" mass="15059">MKKLNKNDRKHCSTMHLDEYDLRMPHLLYDHHNMIFQRSWRKKKGMWTGVKMEDRCFPTSSDFLAQLEEGERNRTSAKKEDGRLARRWKTEDECFRTSSDFPAQLEVEERDSDWKLIAHHRPCF</sequence>
<keyword evidence="2" id="KW-1185">Reference proteome</keyword>
<dbReference type="Proteomes" id="UP001293593">
    <property type="component" value="Unassembled WGS sequence"/>
</dbReference>
<dbReference type="AlphaFoldDB" id="A0AAE1J2E0"/>
<proteinExistence type="predicted"/>
<protein>
    <submittedName>
        <fullName evidence="1">Uncharacterized protein</fullName>
    </submittedName>
</protein>
<comment type="caution">
    <text evidence="1">The sequence shown here is derived from an EMBL/GenBank/DDBJ whole genome shotgun (WGS) entry which is preliminary data.</text>
</comment>
<gene>
    <name evidence="1" type="ORF">QN277_003821</name>
</gene>
<name>A0AAE1J2E0_9FABA</name>
<dbReference type="EMBL" id="JAWXYG010000010">
    <property type="protein sequence ID" value="KAK4260743.1"/>
    <property type="molecule type" value="Genomic_DNA"/>
</dbReference>